<evidence type="ECO:0000256" key="1">
    <source>
        <dbReference type="SAM" id="MobiDB-lite"/>
    </source>
</evidence>
<reference evidence="2 3" key="1">
    <citation type="submission" date="2024-12" db="EMBL/GenBank/DDBJ databases">
        <title>Forecasting of Potato common scab and diversities of Pathogenic streptomyces spp. in china.</title>
        <authorList>
            <person name="Handique U."/>
            <person name="Wu J."/>
        </authorList>
    </citation>
    <scope>NUCLEOTIDE SEQUENCE [LARGE SCALE GENOMIC DNA]</scope>
    <source>
        <strain evidence="2 3">ZRIMU1585</strain>
    </source>
</reference>
<proteinExistence type="predicted"/>
<feature type="compositionally biased region" description="Basic and acidic residues" evidence="1">
    <location>
        <begin position="27"/>
        <end position="48"/>
    </location>
</feature>
<feature type="region of interest" description="Disordered" evidence="1">
    <location>
        <begin position="1"/>
        <end position="48"/>
    </location>
</feature>
<comment type="caution">
    <text evidence="2">The sequence shown here is derived from an EMBL/GenBank/DDBJ whole genome shotgun (WGS) entry which is preliminary data.</text>
</comment>
<organism evidence="2 3">
    <name type="scientific">Streptomyces galilaeus</name>
    <dbReference type="NCBI Taxonomy" id="33899"/>
    <lineage>
        <taxon>Bacteria</taxon>
        <taxon>Bacillati</taxon>
        <taxon>Actinomycetota</taxon>
        <taxon>Actinomycetes</taxon>
        <taxon>Kitasatosporales</taxon>
        <taxon>Streptomycetaceae</taxon>
        <taxon>Streptomyces</taxon>
    </lineage>
</organism>
<evidence type="ECO:0008006" key="4">
    <source>
        <dbReference type="Google" id="ProtNLM"/>
    </source>
</evidence>
<evidence type="ECO:0000313" key="2">
    <source>
        <dbReference type="EMBL" id="MFM9645524.1"/>
    </source>
</evidence>
<dbReference type="RefSeq" id="WP_150471988.1">
    <property type="nucleotide sequence ID" value="NZ_BMVS01000014.1"/>
</dbReference>
<name>A0ABW9ICG2_STRGJ</name>
<keyword evidence="3" id="KW-1185">Reference proteome</keyword>
<protein>
    <recommendedName>
        <fullName evidence="4">N-acetyltransferase</fullName>
    </recommendedName>
</protein>
<accession>A0ABW9ICG2</accession>
<dbReference type="GeneID" id="93763226"/>
<evidence type="ECO:0000313" key="3">
    <source>
        <dbReference type="Proteomes" id="UP001631993"/>
    </source>
</evidence>
<dbReference type="Proteomes" id="UP001631993">
    <property type="component" value="Unassembled WGS sequence"/>
</dbReference>
<dbReference type="EMBL" id="JBJVNE010000002">
    <property type="protein sequence ID" value="MFM9645524.1"/>
    <property type="molecule type" value="Genomic_DNA"/>
</dbReference>
<sequence>MTVNVPGRPTTPEPARPGGHRWPSEPPPDRRPGSTQRDQDPSPWEADRVRALSRSQVEDRLQELGDLYADTSGGKPWARERDRDAFLRGLACDVRRPGFALLIAETTVLTACAYGFAVDDHGAWWRGLSPHGQVPADLRRLAASGRLFAVSRIVVQPVVRTRHQGRDWNLARRLQRRLLADHDASAGVALVSRTDAETLKAMLAWGWRYVEGDAGDEPLPAAPWHVLILET</sequence>
<gene>
    <name evidence="2" type="ORF">ACKI1S_05165</name>
</gene>